<dbReference type="CDD" id="cd00866">
    <property type="entry name" value="PEBP_euk"/>
    <property type="match status" value="1"/>
</dbReference>
<name>A0AAN6YUQ2_9PEZI</name>
<comment type="caution">
    <text evidence="2">The sequence shown here is derived from an EMBL/GenBank/DDBJ whole genome shotgun (WGS) entry which is preliminary data.</text>
</comment>
<reference evidence="2" key="1">
    <citation type="journal article" date="2023" name="Mol. Phylogenet. Evol.">
        <title>Genome-scale phylogeny and comparative genomics of the fungal order Sordariales.</title>
        <authorList>
            <person name="Hensen N."/>
            <person name="Bonometti L."/>
            <person name="Westerberg I."/>
            <person name="Brannstrom I.O."/>
            <person name="Guillou S."/>
            <person name="Cros-Aarteil S."/>
            <person name="Calhoun S."/>
            <person name="Haridas S."/>
            <person name="Kuo A."/>
            <person name="Mondo S."/>
            <person name="Pangilinan J."/>
            <person name="Riley R."/>
            <person name="LaButti K."/>
            <person name="Andreopoulos B."/>
            <person name="Lipzen A."/>
            <person name="Chen C."/>
            <person name="Yan M."/>
            <person name="Daum C."/>
            <person name="Ng V."/>
            <person name="Clum A."/>
            <person name="Steindorff A."/>
            <person name="Ohm R.A."/>
            <person name="Martin F."/>
            <person name="Silar P."/>
            <person name="Natvig D.O."/>
            <person name="Lalanne C."/>
            <person name="Gautier V."/>
            <person name="Ament-Velasquez S.L."/>
            <person name="Kruys A."/>
            <person name="Hutchinson M.I."/>
            <person name="Powell A.J."/>
            <person name="Barry K."/>
            <person name="Miller A.N."/>
            <person name="Grigoriev I.V."/>
            <person name="Debuchy R."/>
            <person name="Gladieux P."/>
            <person name="Hiltunen Thoren M."/>
            <person name="Johannesson H."/>
        </authorList>
    </citation>
    <scope>NUCLEOTIDE SEQUENCE</scope>
    <source>
        <strain evidence="2">CBS 508.74</strain>
    </source>
</reference>
<proteinExistence type="predicted"/>
<reference evidence="2" key="2">
    <citation type="submission" date="2023-05" db="EMBL/GenBank/DDBJ databases">
        <authorList>
            <consortium name="Lawrence Berkeley National Laboratory"/>
            <person name="Steindorff A."/>
            <person name="Hensen N."/>
            <person name="Bonometti L."/>
            <person name="Westerberg I."/>
            <person name="Brannstrom I.O."/>
            <person name="Guillou S."/>
            <person name="Cros-Aarteil S."/>
            <person name="Calhoun S."/>
            <person name="Haridas S."/>
            <person name="Kuo A."/>
            <person name="Mondo S."/>
            <person name="Pangilinan J."/>
            <person name="Riley R."/>
            <person name="Labutti K."/>
            <person name="Andreopoulos B."/>
            <person name="Lipzen A."/>
            <person name="Chen C."/>
            <person name="Yanf M."/>
            <person name="Daum C."/>
            <person name="Ng V."/>
            <person name="Clum A."/>
            <person name="Ohm R."/>
            <person name="Martin F."/>
            <person name="Silar P."/>
            <person name="Natvig D."/>
            <person name="Lalanne C."/>
            <person name="Gautier V."/>
            <person name="Ament-Velasquez S.L."/>
            <person name="Kruys A."/>
            <person name="Hutchinson M.I."/>
            <person name="Powell A.J."/>
            <person name="Barry K."/>
            <person name="Miller A.N."/>
            <person name="Grigoriev I.V."/>
            <person name="Debuchy R."/>
            <person name="Gladieux P."/>
            <person name="Thoren M.H."/>
            <person name="Johannesson H."/>
        </authorList>
    </citation>
    <scope>NUCLEOTIDE SEQUENCE</scope>
    <source>
        <strain evidence="2">CBS 508.74</strain>
    </source>
</reference>
<dbReference type="GeneID" id="89938858"/>
<organism evidence="2 3">
    <name type="scientific">Canariomyces notabilis</name>
    <dbReference type="NCBI Taxonomy" id="2074819"/>
    <lineage>
        <taxon>Eukaryota</taxon>
        <taxon>Fungi</taxon>
        <taxon>Dikarya</taxon>
        <taxon>Ascomycota</taxon>
        <taxon>Pezizomycotina</taxon>
        <taxon>Sordariomycetes</taxon>
        <taxon>Sordariomycetidae</taxon>
        <taxon>Sordariales</taxon>
        <taxon>Chaetomiaceae</taxon>
        <taxon>Canariomyces</taxon>
    </lineage>
</organism>
<keyword evidence="1" id="KW-0732">Signal</keyword>
<evidence type="ECO:0000256" key="1">
    <source>
        <dbReference type="SAM" id="SignalP"/>
    </source>
</evidence>
<dbReference type="AlphaFoldDB" id="A0AAN6YUQ2"/>
<dbReference type="Proteomes" id="UP001302812">
    <property type="component" value="Unassembled WGS sequence"/>
</dbReference>
<dbReference type="GO" id="GO:0046578">
    <property type="term" value="P:regulation of Ras protein signal transduction"/>
    <property type="evidence" value="ECO:0007669"/>
    <property type="project" value="TreeGrafter"/>
</dbReference>
<dbReference type="PANTHER" id="PTHR11362:SF148">
    <property type="entry name" value="CARBOXYPEPTIDASE Y INHIBITOR"/>
    <property type="match status" value="1"/>
</dbReference>
<dbReference type="InterPro" id="IPR036610">
    <property type="entry name" value="PEBP-like_sf"/>
</dbReference>
<accession>A0AAN6YUQ2</accession>
<sequence length="261" mass="28586">MTAAPSISSLLLLLVALVPLALGHPREPNYEQHVLTEDFVESGVFTEGASEVRDELKKAEIIPTVIDDFKPSLSIHIRWPSGKHASLGNTLNPKRLQDPPVILLHDISKASPESGACTTDKGRSSITYVVTLTDPDAPSRDDPKWSEFCHWILSATLKPIPSDPSTASSGWCPYGLSKVEEVMPYKPPAPPAKTGSHRYVFLAFVPGNGTTDKLHLSKPEARKHWGYDTEKGETKGVREWADENGLAPVAANFIYAKNKKQ</sequence>
<feature type="chain" id="PRO_5042825255" evidence="1">
    <location>
        <begin position="24"/>
        <end position="261"/>
    </location>
</feature>
<dbReference type="InterPro" id="IPR035810">
    <property type="entry name" value="PEBP_euk"/>
</dbReference>
<evidence type="ECO:0000313" key="2">
    <source>
        <dbReference type="EMBL" id="KAK4114740.1"/>
    </source>
</evidence>
<dbReference type="Pfam" id="PF01161">
    <property type="entry name" value="PBP"/>
    <property type="match status" value="1"/>
</dbReference>
<dbReference type="GO" id="GO:0030414">
    <property type="term" value="F:peptidase inhibitor activity"/>
    <property type="evidence" value="ECO:0007669"/>
    <property type="project" value="TreeGrafter"/>
</dbReference>
<dbReference type="SUPFAM" id="SSF49777">
    <property type="entry name" value="PEBP-like"/>
    <property type="match status" value="1"/>
</dbReference>
<evidence type="ECO:0000313" key="3">
    <source>
        <dbReference type="Proteomes" id="UP001302812"/>
    </source>
</evidence>
<feature type="signal peptide" evidence="1">
    <location>
        <begin position="1"/>
        <end position="23"/>
    </location>
</feature>
<keyword evidence="3" id="KW-1185">Reference proteome</keyword>
<dbReference type="GO" id="GO:0005543">
    <property type="term" value="F:phospholipid binding"/>
    <property type="evidence" value="ECO:0007669"/>
    <property type="project" value="TreeGrafter"/>
</dbReference>
<dbReference type="Gene3D" id="3.90.280.10">
    <property type="entry name" value="PEBP-like"/>
    <property type="match status" value="1"/>
</dbReference>
<dbReference type="RefSeq" id="XP_064672310.1">
    <property type="nucleotide sequence ID" value="XM_064814733.1"/>
</dbReference>
<dbReference type="GO" id="GO:0030162">
    <property type="term" value="P:regulation of proteolysis"/>
    <property type="evidence" value="ECO:0007669"/>
    <property type="project" value="TreeGrafter"/>
</dbReference>
<dbReference type="EMBL" id="MU853336">
    <property type="protein sequence ID" value="KAK4114740.1"/>
    <property type="molecule type" value="Genomic_DNA"/>
</dbReference>
<dbReference type="InterPro" id="IPR008914">
    <property type="entry name" value="PEBP"/>
</dbReference>
<dbReference type="PANTHER" id="PTHR11362">
    <property type="entry name" value="PHOSPHATIDYLETHANOLAMINE-BINDING PROTEIN"/>
    <property type="match status" value="1"/>
</dbReference>
<gene>
    <name evidence="2" type="ORF">N656DRAFT_776916</name>
</gene>
<protein>
    <submittedName>
        <fullName evidence="2">PEBP-like protein</fullName>
    </submittedName>
</protein>